<feature type="compositionally biased region" description="Acidic residues" evidence="1">
    <location>
        <begin position="96"/>
        <end position="117"/>
    </location>
</feature>
<reference evidence="2" key="2">
    <citation type="submission" date="2020-03" db="EMBL/GenBank/DDBJ databases">
        <authorList>
            <person name="Kafer S."/>
            <person name="Paraskevopoulou S."/>
            <person name="Zirkel F."/>
            <person name="Wieseke N."/>
            <person name="Donath A."/>
            <person name="Petersen M."/>
            <person name="Jones T.C."/>
            <person name="Liu S."/>
            <person name="Zhou X."/>
            <person name="Middendorf M."/>
            <person name="Junglen S."/>
            <person name="Misof B."/>
            <person name="Drosten C."/>
        </authorList>
    </citation>
    <scope>NUCLEOTIDE SEQUENCE</scope>
    <source>
        <strain evidence="2">OKIAV170</strain>
    </source>
</reference>
<dbReference type="Gene3D" id="3.40.91.90">
    <property type="entry name" value="Influenza RNA-dependent RNA polymerase subunit PA, endonuclease domain"/>
    <property type="match status" value="1"/>
</dbReference>
<protein>
    <submittedName>
        <fullName evidence="2">Polymerase PA</fullName>
    </submittedName>
</protein>
<feature type="compositionally biased region" description="Basic and acidic residues" evidence="1">
    <location>
        <begin position="86"/>
        <end position="95"/>
    </location>
</feature>
<proteinExistence type="predicted"/>
<feature type="region of interest" description="Disordered" evidence="1">
    <location>
        <begin position="86"/>
        <end position="117"/>
    </location>
</feature>
<name>A0A7D7IPM2_9ORTO</name>
<dbReference type="EMBL" id="MT153427">
    <property type="protein sequence ID" value="QMP82208.1"/>
    <property type="molecule type" value="Viral_cRNA"/>
</dbReference>
<evidence type="ECO:0000256" key="1">
    <source>
        <dbReference type="SAM" id="MobiDB-lite"/>
    </source>
</evidence>
<dbReference type="InterPro" id="IPR038372">
    <property type="entry name" value="PA/PA-X_sf"/>
</dbReference>
<reference evidence="2" key="1">
    <citation type="journal article" date="2019" name="PLoS Pathog.">
        <title>Re-assessing the diversity of negative strand RNA viruses in insects.</title>
        <authorList>
            <person name="Kafer S."/>
            <person name="Paraskevopoulou S."/>
            <person name="Zirkel F."/>
            <person name="Wieseke N."/>
            <person name="Donath A."/>
            <person name="Petersen M."/>
            <person name="Jones T.C."/>
            <person name="Liu S."/>
            <person name="Zhou X."/>
            <person name="Middendorf M."/>
            <person name="Junglen S."/>
            <person name="Misof B."/>
            <person name="Drosten C."/>
        </authorList>
    </citation>
    <scope>NUCLEOTIDE SEQUENCE</scope>
    <source>
        <strain evidence="2">OKIAV170</strain>
    </source>
</reference>
<accession>A0A7D7IPM2</accession>
<evidence type="ECO:0000313" key="2">
    <source>
        <dbReference type="EMBL" id="QMP82208.1"/>
    </source>
</evidence>
<sequence>MANKYEKLIYDNDLYPLTFIQDYGERSPHWHNEGWRERELSLRHDFCCLLLCNLEKTNSNEQEIQNTYDRMLRNIKRRATHDLKLRPQKMKKVESDSDEDMEVNEISDQSEDEEMDDDSPFRYVLLEGLTTSAFVQNKYATKWGIPNPDRTWDIIDKKKEQFIEVKVTGNVEEAFNKFHGDPLSKDRHYILCVIDALNCEISWSREREHSAGSEKVQTLYAKKFSSM</sequence>
<organism evidence="2">
    <name type="scientific">Dermapteran orthomyxo-related virus OKIAV170</name>
    <dbReference type="NCBI Taxonomy" id="2746276"/>
    <lineage>
        <taxon>Viruses</taxon>
        <taxon>Riboviria</taxon>
        <taxon>Orthornavirae</taxon>
        <taxon>Negarnaviricota</taxon>
        <taxon>Polyploviricotina</taxon>
        <taxon>Insthoviricetes</taxon>
        <taxon>Articulavirales</taxon>
        <taxon>Orthomyxoviridae</taxon>
    </lineage>
</organism>